<dbReference type="VEuPathDB" id="FungiDB:PCH_Pc16g02570"/>
<dbReference type="OMA" id="TKREPCA"/>
<dbReference type="Proteomes" id="UP000000724">
    <property type="component" value="Contig Pc00c16"/>
</dbReference>
<evidence type="ECO:0000313" key="2">
    <source>
        <dbReference type="EMBL" id="CAP92927.1"/>
    </source>
</evidence>
<gene>
    <name evidence="2" type="ORF">Pc16g02570</name>
    <name evidence="2" type="ORF">PCH_Pc16g02570</name>
</gene>
<keyword evidence="3" id="KW-1185">Reference proteome</keyword>
<evidence type="ECO:0000313" key="3">
    <source>
        <dbReference type="Proteomes" id="UP000000724"/>
    </source>
</evidence>
<accession>B6H743</accession>
<dbReference type="HOGENOM" id="CLU_1343646_0_0_1"/>
<proteinExistence type="predicted"/>
<reference evidence="2 3" key="1">
    <citation type="journal article" date="2008" name="Nat. Biotechnol.">
        <title>Genome sequencing and analysis of the filamentous fungus Penicillium chrysogenum.</title>
        <authorList>
            <person name="van den Berg M.A."/>
            <person name="Albang R."/>
            <person name="Albermann K."/>
            <person name="Badger J.H."/>
            <person name="Daran J.-M."/>
            <person name="Driessen A.J.M."/>
            <person name="Garcia-Estrada C."/>
            <person name="Fedorova N.D."/>
            <person name="Harris D.M."/>
            <person name="Heijne W.H.M."/>
            <person name="Joardar V.S."/>
            <person name="Kiel J.A.K.W."/>
            <person name="Kovalchuk A."/>
            <person name="Martin J.F."/>
            <person name="Nierman W.C."/>
            <person name="Nijland J.G."/>
            <person name="Pronk J.T."/>
            <person name="Roubos J.A."/>
            <person name="van der Klei I.J."/>
            <person name="van Peij N.N.M.E."/>
            <person name="Veenhuis M."/>
            <person name="von Doehren H."/>
            <person name="Wagner C."/>
            <person name="Wortman J.R."/>
            <person name="Bovenberg R.A.L."/>
        </authorList>
    </citation>
    <scope>NUCLEOTIDE SEQUENCE [LARGE SCALE GENOMIC DNA]</scope>
    <source>
        <strain evidence="3">ATCC 28089 / DSM 1075 / NRRL 1951 / Wisconsin 54-1255</strain>
    </source>
</reference>
<dbReference type="AlphaFoldDB" id="B6H743"/>
<dbReference type="OrthoDB" id="4365678at2759"/>
<protein>
    <submittedName>
        <fullName evidence="2">Uncharacterized protein</fullName>
    </submittedName>
</protein>
<feature type="region of interest" description="Disordered" evidence="1">
    <location>
        <begin position="138"/>
        <end position="167"/>
    </location>
</feature>
<name>B6H743_PENRW</name>
<feature type="compositionally biased region" description="Basic and acidic residues" evidence="1">
    <location>
        <begin position="152"/>
        <end position="167"/>
    </location>
</feature>
<evidence type="ECO:0000256" key="1">
    <source>
        <dbReference type="SAM" id="MobiDB-lite"/>
    </source>
</evidence>
<organism evidence="2 3">
    <name type="scientific">Penicillium rubens (strain ATCC 28089 / DSM 1075 / NRRL 1951 / Wisconsin 54-1255)</name>
    <name type="common">Penicillium chrysogenum</name>
    <dbReference type="NCBI Taxonomy" id="500485"/>
    <lineage>
        <taxon>Eukaryota</taxon>
        <taxon>Fungi</taxon>
        <taxon>Dikarya</taxon>
        <taxon>Ascomycota</taxon>
        <taxon>Pezizomycotina</taxon>
        <taxon>Eurotiomycetes</taxon>
        <taxon>Eurotiomycetidae</taxon>
        <taxon>Eurotiales</taxon>
        <taxon>Aspergillaceae</taxon>
        <taxon>Penicillium</taxon>
        <taxon>Penicillium chrysogenum species complex</taxon>
    </lineage>
</organism>
<sequence length="204" mass="23131">METFMSMVCHVIVNLVDTHRLMRGVQQYDRENETYKVHAKDAGRRTECAWHWALFQGAGSQTRSTMVYWAMNDGNCDLSEDRRVDGYDTDPETTPFAIEDENLLPMLSIHSQPTFQLSNMFEHAAFDLARTFAGETPLGRGREQVSNSPGELRVDETIRPGRDDTKREPCAAYTMGRNRLSQTSRCNVGGHDLNICGRKLVAKP</sequence>
<dbReference type="EMBL" id="AM920431">
    <property type="protein sequence ID" value="CAP92927.1"/>
    <property type="molecule type" value="Genomic_DNA"/>
</dbReference>